<reference evidence="2" key="1">
    <citation type="submission" date="2020-05" db="EMBL/GenBank/DDBJ databases">
        <authorList>
            <person name="Chiriac C."/>
            <person name="Salcher M."/>
            <person name="Ghai R."/>
            <person name="Kavagutti S V."/>
        </authorList>
    </citation>
    <scope>NUCLEOTIDE SEQUENCE</scope>
</reference>
<feature type="compositionally biased region" description="Basic and acidic residues" evidence="1">
    <location>
        <begin position="162"/>
        <end position="175"/>
    </location>
</feature>
<evidence type="ECO:0000256" key="1">
    <source>
        <dbReference type="SAM" id="MobiDB-lite"/>
    </source>
</evidence>
<feature type="region of interest" description="Disordered" evidence="1">
    <location>
        <begin position="162"/>
        <end position="184"/>
    </location>
</feature>
<name>A0A6J7ECI9_9ZZZZ</name>
<dbReference type="EMBL" id="CAFBLX010000018">
    <property type="protein sequence ID" value="CAB4879438.1"/>
    <property type="molecule type" value="Genomic_DNA"/>
</dbReference>
<gene>
    <name evidence="2" type="ORF">UFOPK3472_00475</name>
</gene>
<sequence length="205" mass="23211">MNAVEKLFDKHAGDFIEHTDDIEFDLEASLKSLVKAAKTPAAPKEGSLLERLKKEKRLAPLKLDERETNMRTIYDQEEEDSDSDAEPPGTFDEIDDVILPVLIEASKSAAQRETLSNTIRDLRNELDQKEDAIELLKSSNAATVESLREQLLVLARELSEERVRRHHAEKEHPTEKSPVVRAPEPDKIELVAGNDYSQWSLPFQG</sequence>
<protein>
    <submittedName>
        <fullName evidence="2">Unannotated protein</fullName>
    </submittedName>
</protein>
<organism evidence="2">
    <name type="scientific">freshwater metagenome</name>
    <dbReference type="NCBI Taxonomy" id="449393"/>
    <lineage>
        <taxon>unclassified sequences</taxon>
        <taxon>metagenomes</taxon>
        <taxon>ecological metagenomes</taxon>
    </lineage>
</organism>
<accession>A0A6J7ECI9</accession>
<feature type="compositionally biased region" description="Acidic residues" evidence="1">
    <location>
        <begin position="75"/>
        <end position="85"/>
    </location>
</feature>
<dbReference type="AlphaFoldDB" id="A0A6J7ECI9"/>
<feature type="region of interest" description="Disordered" evidence="1">
    <location>
        <begin position="65"/>
        <end position="91"/>
    </location>
</feature>
<evidence type="ECO:0000313" key="2">
    <source>
        <dbReference type="EMBL" id="CAB4879438.1"/>
    </source>
</evidence>
<proteinExistence type="predicted"/>